<comment type="similarity">
    <text evidence="3 10">Belongs to the binding-protein-dependent transport system permease family. CysTW subfamily.</text>
</comment>
<accession>A0A147F317</accession>
<gene>
    <name evidence="13" type="ORF">RSA3_17780</name>
</gene>
<feature type="compositionally biased region" description="Low complexity" evidence="11">
    <location>
        <begin position="388"/>
        <end position="399"/>
    </location>
</feature>
<dbReference type="Pfam" id="PF00528">
    <property type="entry name" value="BPD_transp_1"/>
    <property type="match status" value="1"/>
</dbReference>
<dbReference type="SUPFAM" id="SSF161098">
    <property type="entry name" value="MetI-like"/>
    <property type="match status" value="1"/>
</dbReference>
<evidence type="ECO:0000256" key="10">
    <source>
        <dbReference type="RuleBase" id="RU363043"/>
    </source>
</evidence>
<dbReference type="EMBL" id="LDRV01000158">
    <property type="protein sequence ID" value="KTS04677.1"/>
    <property type="molecule type" value="Genomic_DNA"/>
</dbReference>
<protein>
    <recommendedName>
        <fullName evidence="10">Phosphate transport system permease protein PstA</fullName>
    </recommendedName>
</protein>
<feature type="transmembrane region" description="Helical" evidence="10">
    <location>
        <begin position="203"/>
        <end position="225"/>
    </location>
</feature>
<dbReference type="PANTHER" id="PTHR42922:SF1">
    <property type="entry name" value="PHOSPHATE TRANSPORT SYSTEM PERMEASE PROTEIN PSTA"/>
    <property type="match status" value="1"/>
</dbReference>
<sequence length="407" mass="43256">MGERRDLRTVPFGDRFDLLGSMAASLALSSLLFGWLTPMTGGIGWAVLSFIAFLGIYAVMSSLRADRLAVRERIVTALFYSAGILLLGALTFVLFFTLIRGSSALFHGNFFVETMTTAGPLDPLTVGGIAHAVVGTLIQIGIALVITIPLGVMTAVFLNEVGGPFARFVRTVSDAMTALPSIVAGLFVYAAVVTLITHERSGFAASIAISVMMLPIIIRASDVVLRLVPHNLREASYALGSSRWRTVWNVVLPTSRSGLVTAVILGTARGIGETSPVLLTSGVTAQMNLNPFSGPMISLPLQVFDFVKSPEPNMIARGFGAAATLVLLVLTLFIIARLIGGRGPGQLSDRQRRAAMAASARDLRRISADPAQHSRAVRRLSTASRVPFFGGRAAPAARPRSPEENPS</sequence>
<name>A0A147F317_MICTE</name>
<evidence type="ECO:0000256" key="4">
    <source>
        <dbReference type="ARBA" id="ARBA00022448"/>
    </source>
</evidence>
<dbReference type="InterPro" id="IPR005672">
    <property type="entry name" value="Phosphate_PstA"/>
</dbReference>
<keyword evidence="9 10" id="KW-0472">Membrane</keyword>
<evidence type="ECO:0000256" key="8">
    <source>
        <dbReference type="ARBA" id="ARBA00022989"/>
    </source>
</evidence>
<dbReference type="PROSITE" id="PS50928">
    <property type="entry name" value="ABC_TM1"/>
    <property type="match status" value="1"/>
</dbReference>
<keyword evidence="7 10" id="KW-0812">Transmembrane</keyword>
<feature type="transmembrane region" description="Helical" evidence="10">
    <location>
        <begin position="75"/>
        <end position="99"/>
    </location>
</feature>
<comment type="caution">
    <text evidence="13">The sequence shown here is derived from an EMBL/GenBank/DDBJ whole genome shotgun (WGS) entry which is preliminary data.</text>
</comment>
<proteinExistence type="inferred from homology"/>
<feature type="transmembrane region" description="Helical" evidence="10">
    <location>
        <begin position="178"/>
        <end position="197"/>
    </location>
</feature>
<feature type="transmembrane region" description="Helical" evidence="10">
    <location>
        <begin position="42"/>
        <end position="63"/>
    </location>
</feature>
<dbReference type="GO" id="GO:0005886">
    <property type="term" value="C:plasma membrane"/>
    <property type="evidence" value="ECO:0007669"/>
    <property type="project" value="UniProtKB-SubCell"/>
</dbReference>
<feature type="domain" description="ABC transmembrane type-1" evidence="12">
    <location>
        <begin position="133"/>
        <end position="340"/>
    </location>
</feature>
<keyword evidence="8 10" id="KW-1133">Transmembrane helix</keyword>
<evidence type="ECO:0000256" key="11">
    <source>
        <dbReference type="SAM" id="MobiDB-lite"/>
    </source>
</evidence>
<dbReference type="AlphaFoldDB" id="A0A147F317"/>
<evidence type="ECO:0000256" key="3">
    <source>
        <dbReference type="ARBA" id="ARBA00007069"/>
    </source>
</evidence>
<feature type="region of interest" description="Disordered" evidence="11">
    <location>
        <begin position="388"/>
        <end position="407"/>
    </location>
</feature>
<evidence type="ECO:0000256" key="6">
    <source>
        <dbReference type="ARBA" id="ARBA00022592"/>
    </source>
</evidence>
<evidence type="ECO:0000259" key="12">
    <source>
        <dbReference type="PROSITE" id="PS50928"/>
    </source>
</evidence>
<dbReference type="NCBIfam" id="TIGR00974">
    <property type="entry name" value="3a0107s02c"/>
    <property type="match status" value="1"/>
</dbReference>
<evidence type="ECO:0000256" key="5">
    <source>
        <dbReference type="ARBA" id="ARBA00022475"/>
    </source>
</evidence>
<dbReference type="PATRIC" id="fig|2033.5.peg.274"/>
<dbReference type="InterPro" id="IPR051408">
    <property type="entry name" value="Phosphate_transprt_permease"/>
</dbReference>
<reference evidence="13 14" key="1">
    <citation type="journal article" date="2016" name="Front. Microbiol.">
        <title>Genomic Resource of Rice Seed Associated Bacteria.</title>
        <authorList>
            <person name="Midha S."/>
            <person name="Bansal K."/>
            <person name="Sharma S."/>
            <person name="Kumar N."/>
            <person name="Patil P.P."/>
            <person name="Chaudhry V."/>
            <person name="Patil P.B."/>
        </authorList>
    </citation>
    <scope>NUCLEOTIDE SEQUENCE [LARGE SCALE GENOMIC DNA]</scope>
    <source>
        <strain evidence="13 14">RSA3</strain>
    </source>
</reference>
<dbReference type="CDD" id="cd06261">
    <property type="entry name" value="TM_PBP2"/>
    <property type="match status" value="1"/>
</dbReference>
<feature type="transmembrane region" description="Helical" evidence="10">
    <location>
        <begin position="129"/>
        <end position="158"/>
    </location>
</feature>
<evidence type="ECO:0000256" key="7">
    <source>
        <dbReference type="ARBA" id="ARBA00022692"/>
    </source>
</evidence>
<feature type="transmembrane region" description="Helical" evidence="10">
    <location>
        <begin position="319"/>
        <end position="340"/>
    </location>
</feature>
<keyword evidence="4" id="KW-0813">Transport</keyword>
<evidence type="ECO:0000313" key="14">
    <source>
        <dbReference type="Proteomes" id="UP000072189"/>
    </source>
</evidence>
<feature type="transmembrane region" description="Helical" evidence="10">
    <location>
        <begin position="16"/>
        <end position="36"/>
    </location>
</feature>
<dbReference type="GO" id="GO:0005315">
    <property type="term" value="F:phosphate transmembrane transporter activity"/>
    <property type="evidence" value="ECO:0007669"/>
    <property type="project" value="InterPro"/>
</dbReference>
<evidence type="ECO:0000256" key="9">
    <source>
        <dbReference type="ARBA" id="ARBA00023136"/>
    </source>
</evidence>
<keyword evidence="5 10" id="KW-1003">Cell membrane</keyword>
<dbReference type="InterPro" id="IPR035906">
    <property type="entry name" value="MetI-like_sf"/>
</dbReference>
<comment type="function">
    <text evidence="1">Part of the binding-protein-dependent transport system for phosphate; probably responsible for the translocation of the substrate across the membrane.</text>
</comment>
<dbReference type="GO" id="GO:0035435">
    <property type="term" value="P:phosphate ion transmembrane transport"/>
    <property type="evidence" value="ECO:0007669"/>
    <property type="project" value="InterPro"/>
</dbReference>
<dbReference type="Proteomes" id="UP000072189">
    <property type="component" value="Unassembled WGS sequence"/>
</dbReference>
<dbReference type="Gene3D" id="1.10.3720.10">
    <property type="entry name" value="MetI-like"/>
    <property type="match status" value="1"/>
</dbReference>
<evidence type="ECO:0000256" key="1">
    <source>
        <dbReference type="ARBA" id="ARBA00003510"/>
    </source>
</evidence>
<evidence type="ECO:0000256" key="2">
    <source>
        <dbReference type="ARBA" id="ARBA00004651"/>
    </source>
</evidence>
<keyword evidence="6" id="KW-0592">Phosphate transport</keyword>
<organism evidence="13 14">
    <name type="scientific">Microbacterium testaceum</name>
    <name type="common">Aureobacterium testaceum</name>
    <name type="synonym">Brevibacterium testaceum</name>
    <dbReference type="NCBI Taxonomy" id="2033"/>
    <lineage>
        <taxon>Bacteria</taxon>
        <taxon>Bacillati</taxon>
        <taxon>Actinomycetota</taxon>
        <taxon>Actinomycetes</taxon>
        <taxon>Micrococcales</taxon>
        <taxon>Microbacteriaceae</taxon>
        <taxon>Microbacterium</taxon>
    </lineage>
</organism>
<dbReference type="InterPro" id="IPR000515">
    <property type="entry name" value="MetI-like"/>
</dbReference>
<dbReference type="PANTHER" id="PTHR42922">
    <property type="entry name" value="PHOSPHATE TRANSPORT SYSTEM PERMEASE PROTEIN PSTA"/>
    <property type="match status" value="1"/>
</dbReference>
<comment type="subcellular location">
    <subcellularLocation>
        <location evidence="2 10">Cell membrane</location>
        <topology evidence="2 10">Multi-pass membrane protein</topology>
    </subcellularLocation>
</comment>
<evidence type="ECO:0000313" key="13">
    <source>
        <dbReference type="EMBL" id="KTS04677.1"/>
    </source>
</evidence>